<evidence type="ECO:0000313" key="3">
    <source>
        <dbReference type="EMBL" id="KAH3685637.1"/>
    </source>
</evidence>
<comment type="caution">
    <text evidence="3">The sequence shown here is derived from an EMBL/GenBank/DDBJ whole genome shotgun (WGS) entry which is preliminary data.</text>
</comment>
<dbReference type="AlphaFoldDB" id="A0A9P8Q778"/>
<accession>A0A9P8Q778</accession>
<keyword evidence="4" id="KW-1185">Reference proteome</keyword>
<dbReference type="SMART" id="SM00753">
    <property type="entry name" value="PAM"/>
    <property type="match status" value="1"/>
</dbReference>
<dbReference type="Gene3D" id="1.25.40.570">
    <property type="match status" value="1"/>
</dbReference>
<feature type="region of interest" description="Disordered" evidence="1">
    <location>
        <begin position="30"/>
        <end position="104"/>
    </location>
</feature>
<sequence length="493" mass="56851">MDLDTWKYPPKQFNWKNTYTMSDEDFMMSDAESFDFEFEDEEDDDPLGNGGNTDLEDDDEGDDEDAPELDISGVSGSVSQEYDGEGSEDGHLSSNDDNDDANGDAESLYYKAKDLKQRKLEKALPVLDKIIEIPGSSDSEAEEFKFKSIKQSLKILYKLGCYDDFGVKFNQMFTSVNLPLLNKAYVEQSFTKMVDGYFGLPKEIQLGVISKLIVQYKSNERLKLKLLIKKFTILTAMSRFDEILNGLNEVYEGFNASDSAELNKLVNLLEFYAIELQVYLKMNNLPKLKEVYSKTQSITHVVPHSKITAIIKEASGLIYLNDENYDLASSEFFESFKNYDEVGDNVKRVRILKYLIVSSILNTNKINKLESQEIQFFLKNQDVARYLNLLKFFNSLNLTKFEQQYAIVLEQEEELAEVDRILLENLKKIFKSFQLEFLIHYIKPFKRLSLRKISQILKIDVDEIESILIGLKFNDQLPNITLDLIDGVVFNEY</sequence>
<name>A0A9P8Q778_WICPI</name>
<feature type="compositionally biased region" description="Acidic residues" evidence="1">
    <location>
        <begin position="30"/>
        <end position="46"/>
    </location>
</feature>
<dbReference type="EMBL" id="JAEUBG010001852">
    <property type="protein sequence ID" value="KAH3685637.1"/>
    <property type="molecule type" value="Genomic_DNA"/>
</dbReference>
<reference evidence="3" key="2">
    <citation type="submission" date="2021-01" db="EMBL/GenBank/DDBJ databases">
        <authorList>
            <person name="Schikora-Tamarit M.A."/>
        </authorList>
    </citation>
    <scope>NUCLEOTIDE SEQUENCE</scope>
    <source>
        <strain evidence="3">CBS2887</strain>
    </source>
</reference>
<dbReference type="InterPro" id="IPR000717">
    <property type="entry name" value="PCI_dom"/>
</dbReference>
<organism evidence="3 4">
    <name type="scientific">Wickerhamomyces pijperi</name>
    <name type="common">Yeast</name>
    <name type="synonym">Pichia pijperi</name>
    <dbReference type="NCBI Taxonomy" id="599730"/>
    <lineage>
        <taxon>Eukaryota</taxon>
        <taxon>Fungi</taxon>
        <taxon>Dikarya</taxon>
        <taxon>Ascomycota</taxon>
        <taxon>Saccharomycotina</taxon>
        <taxon>Saccharomycetes</taxon>
        <taxon>Phaffomycetales</taxon>
        <taxon>Wickerhamomycetaceae</taxon>
        <taxon>Wickerhamomyces</taxon>
    </lineage>
</organism>
<dbReference type="PANTHER" id="PTHR10678">
    <property type="entry name" value="26S PROTEASOME NON-ATPASE REGULATORY SUBUNIT 11/COP9 SIGNALOSOME COMPLEX SUBUNIT 2"/>
    <property type="match status" value="1"/>
</dbReference>
<dbReference type="OrthoDB" id="194139at2759"/>
<dbReference type="PROSITE" id="PS50250">
    <property type="entry name" value="PCI"/>
    <property type="match status" value="1"/>
</dbReference>
<feature type="domain" description="PCI" evidence="2">
    <location>
        <begin position="325"/>
        <end position="493"/>
    </location>
</feature>
<reference evidence="3" key="1">
    <citation type="journal article" date="2021" name="Open Biol.">
        <title>Shared evolutionary footprints suggest mitochondrial oxidative damage underlies multiple complex I losses in fungi.</title>
        <authorList>
            <person name="Schikora-Tamarit M.A."/>
            <person name="Marcet-Houben M."/>
            <person name="Nosek J."/>
            <person name="Gabaldon T."/>
        </authorList>
    </citation>
    <scope>NUCLEOTIDE SEQUENCE</scope>
    <source>
        <strain evidence="3">CBS2887</strain>
    </source>
</reference>
<feature type="compositionally biased region" description="Acidic residues" evidence="1">
    <location>
        <begin position="54"/>
        <end position="68"/>
    </location>
</feature>
<evidence type="ECO:0000256" key="1">
    <source>
        <dbReference type="SAM" id="MobiDB-lite"/>
    </source>
</evidence>
<gene>
    <name evidence="3" type="ORF">WICPIJ_003384</name>
</gene>
<dbReference type="InterPro" id="IPR050871">
    <property type="entry name" value="26S_Proteasome/COP9_Components"/>
</dbReference>
<evidence type="ECO:0000313" key="4">
    <source>
        <dbReference type="Proteomes" id="UP000774326"/>
    </source>
</evidence>
<evidence type="ECO:0000259" key="2">
    <source>
        <dbReference type="PROSITE" id="PS50250"/>
    </source>
</evidence>
<proteinExistence type="predicted"/>
<dbReference type="Proteomes" id="UP000774326">
    <property type="component" value="Unassembled WGS sequence"/>
</dbReference>
<protein>
    <recommendedName>
        <fullName evidence="2">PCI domain-containing protein</fullName>
    </recommendedName>
</protein>